<proteinExistence type="predicted"/>
<dbReference type="EMBL" id="JACOPS010000002">
    <property type="protein sequence ID" value="MBC5728140.1"/>
    <property type="molecule type" value="Genomic_DNA"/>
</dbReference>
<name>A0ABR7HKS6_9FIRM</name>
<evidence type="ECO:0000313" key="2">
    <source>
        <dbReference type="EMBL" id="MBC5728140.1"/>
    </source>
</evidence>
<gene>
    <name evidence="2" type="ORF">H8R91_06345</name>
</gene>
<evidence type="ECO:0000256" key="1">
    <source>
        <dbReference type="SAM" id="MobiDB-lite"/>
    </source>
</evidence>
<dbReference type="Proteomes" id="UP000636755">
    <property type="component" value="Unassembled WGS sequence"/>
</dbReference>
<reference evidence="2 3" key="1">
    <citation type="submission" date="2020-08" db="EMBL/GenBank/DDBJ databases">
        <title>Genome public.</title>
        <authorList>
            <person name="Liu C."/>
            <person name="Sun Q."/>
        </authorList>
    </citation>
    <scope>NUCLEOTIDE SEQUENCE [LARGE SCALE GENOMIC DNA]</scope>
    <source>
        <strain evidence="2 3">NSJ-71</strain>
    </source>
</reference>
<keyword evidence="3" id="KW-1185">Reference proteome</keyword>
<feature type="region of interest" description="Disordered" evidence="1">
    <location>
        <begin position="74"/>
        <end position="93"/>
    </location>
</feature>
<dbReference type="RefSeq" id="WP_186935305.1">
    <property type="nucleotide sequence ID" value="NZ_JACOPS010000002.1"/>
</dbReference>
<accession>A0ABR7HKS6</accession>
<comment type="caution">
    <text evidence="2">The sequence shown here is derived from an EMBL/GenBank/DDBJ whole genome shotgun (WGS) entry which is preliminary data.</text>
</comment>
<sequence>MSVRKGDRGEGKLQVLNKARELKRYSLAALKNEKHLPKSTRWLYASPPTREQLYAKWVKRNKASNAASSKRYTLKSKAATMHQGRRTSPSFLGLQTLPVEIPTTCGAK</sequence>
<protein>
    <recommendedName>
        <fullName evidence="4">Transposase</fullName>
    </recommendedName>
</protein>
<evidence type="ECO:0000313" key="3">
    <source>
        <dbReference type="Proteomes" id="UP000636755"/>
    </source>
</evidence>
<organism evidence="2 3">
    <name type="scientific">Ruminococcus intestinalis</name>
    <dbReference type="NCBI Taxonomy" id="2763066"/>
    <lineage>
        <taxon>Bacteria</taxon>
        <taxon>Bacillati</taxon>
        <taxon>Bacillota</taxon>
        <taxon>Clostridia</taxon>
        <taxon>Eubacteriales</taxon>
        <taxon>Oscillospiraceae</taxon>
        <taxon>Ruminococcus</taxon>
    </lineage>
</organism>
<evidence type="ECO:0008006" key="4">
    <source>
        <dbReference type="Google" id="ProtNLM"/>
    </source>
</evidence>